<evidence type="ECO:0000313" key="2">
    <source>
        <dbReference type="EMBL" id="KAF3047475.1"/>
    </source>
</evidence>
<dbReference type="OrthoDB" id="3800048at2759"/>
<organism evidence="2 3">
    <name type="scientific">Didymella heteroderae</name>
    <dbReference type="NCBI Taxonomy" id="1769908"/>
    <lineage>
        <taxon>Eukaryota</taxon>
        <taxon>Fungi</taxon>
        <taxon>Dikarya</taxon>
        <taxon>Ascomycota</taxon>
        <taxon>Pezizomycotina</taxon>
        <taxon>Dothideomycetes</taxon>
        <taxon>Pleosporomycetidae</taxon>
        <taxon>Pleosporales</taxon>
        <taxon>Pleosporineae</taxon>
        <taxon>Didymellaceae</taxon>
        <taxon>Didymella</taxon>
    </lineage>
</organism>
<proteinExistence type="predicted"/>
<feature type="compositionally biased region" description="Polar residues" evidence="1">
    <location>
        <begin position="168"/>
        <end position="178"/>
    </location>
</feature>
<reference evidence="2" key="1">
    <citation type="submission" date="2019-04" db="EMBL/GenBank/DDBJ databases">
        <title>Sequencing of skin fungus with MAO and IRED activity.</title>
        <authorList>
            <person name="Marsaioli A.J."/>
            <person name="Bonatto J.M.C."/>
            <person name="Reis Junior O."/>
        </authorList>
    </citation>
    <scope>NUCLEOTIDE SEQUENCE</scope>
    <source>
        <strain evidence="2">28M1</strain>
    </source>
</reference>
<feature type="region of interest" description="Disordered" evidence="1">
    <location>
        <begin position="135"/>
        <end position="290"/>
    </location>
</feature>
<gene>
    <name evidence="2" type="ORF">E8E12_008187</name>
</gene>
<feature type="compositionally biased region" description="Polar residues" evidence="1">
    <location>
        <begin position="328"/>
        <end position="345"/>
    </location>
</feature>
<feature type="region of interest" description="Disordered" evidence="1">
    <location>
        <begin position="326"/>
        <end position="345"/>
    </location>
</feature>
<feature type="compositionally biased region" description="Low complexity" evidence="1">
    <location>
        <begin position="246"/>
        <end position="263"/>
    </location>
</feature>
<feature type="compositionally biased region" description="Polar residues" evidence="1">
    <location>
        <begin position="235"/>
        <end position="245"/>
    </location>
</feature>
<feature type="compositionally biased region" description="Low complexity" evidence="1">
    <location>
        <begin position="179"/>
        <end position="216"/>
    </location>
</feature>
<feature type="compositionally biased region" description="Polar residues" evidence="1">
    <location>
        <begin position="137"/>
        <end position="159"/>
    </location>
</feature>
<name>A0A9P5C509_9PLEO</name>
<feature type="compositionally biased region" description="Polar residues" evidence="1">
    <location>
        <begin position="266"/>
        <end position="286"/>
    </location>
</feature>
<keyword evidence="3" id="KW-1185">Reference proteome</keyword>
<dbReference type="AlphaFoldDB" id="A0A9P5C509"/>
<accession>A0A9P5C509</accession>
<evidence type="ECO:0000256" key="1">
    <source>
        <dbReference type="SAM" id="MobiDB-lite"/>
    </source>
</evidence>
<comment type="caution">
    <text evidence="2">The sequence shown here is derived from an EMBL/GenBank/DDBJ whole genome shotgun (WGS) entry which is preliminary data.</text>
</comment>
<sequence>MKVYHLAALFGGAVSAVRPLIGRDDGTTTAVVYVTSTYTITKCAASVTSCPAASATELFTSTTVMSVTTTICPVTSTPGGLPPANTDTMPDSVPTSPLPVYPGKYSVYVPPAPSSRPSIDFSVSLVSPHPSVPVTGTAYNPTTPSSLPVQTSALPTGSFGSDRPGPSASVSLPGSLTDSIPTSFPGSTTTSTVGYVPSQPLSSVSPSSSLPGPGTSADAVPTSGVATSGVYDQPSAPSNSATDTIPSSGYPSSSSGVNSPSKSSDTDTMPTSAHPGSSGLTASTGTDAIPTSGYPGSSALGNLTASSLSYSATDAVPASRYPAFSGDGSASSTGPVGTNTDAIPASSPTVMSSTLITWYPSGSIPGALSSMPSTASGTYPTVTSASSDLAYPAPTPTTPASTTVIDGTIRITSRLTLISRSYNTAPLPPSSNPATDIATDAVPTSRGTGYLPSGSGYPYPPNSANGTIVAPTPSYIEVPVNMGQVVAAGQSPIAAIVIALAFALFA</sequence>
<dbReference type="Proteomes" id="UP000758155">
    <property type="component" value="Unassembled WGS sequence"/>
</dbReference>
<dbReference type="EMBL" id="SWKV01000002">
    <property type="protein sequence ID" value="KAF3047475.1"/>
    <property type="molecule type" value="Genomic_DNA"/>
</dbReference>
<evidence type="ECO:0000313" key="3">
    <source>
        <dbReference type="Proteomes" id="UP000758155"/>
    </source>
</evidence>
<protein>
    <submittedName>
        <fullName evidence="2">Uncharacterized protein</fullName>
    </submittedName>
</protein>